<dbReference type="Proteomes" id="UP000022910">
    <property type="component" value="Unassembled WGS sequence"/>
</dbReference>
<keyword evidence="6" id="KW-1185">Reference proteome</keyword>
<comment type="similarity">
    <text evidence="1">Belongs to the AHA1 family.</text>
</comment>
<dbReference type="Pfam" id="PF08327">
    <property type="entry name" value="AHSA1"/>
    <property type="match status" value="1"/>
</dbReference>
<evidence type="ECO:0000259" key="4">
    <source>
        <dbReference type="SMART" id="SM01000"/>
    </source>
</evidence>
<accession>A0A015JS12</accession>
<dbReference type="GO" id="GO:0001671">
    <property type="term" value="F:ATPase activator activity"/>
    <property type="evidence" value="ECO:0007669"/>
    <property type="project" value="InterPro"/>
</dbReference>
<dbReference type="STRING" id="1432141.A0A015JS12"/>
<dbReference type="GO" id="GO:0006457">
    <property type="term" value="P:protein folding"/>
    <property type="evidence" value="ECO:0007669"/>
    <property type="project" value="TreeGrafter"/>
</dbReference>
<dbReference type="PANTHER" id="PTHR13009:SF22">
    <property type="entry name" value="LD43819P"/>
    <property type="match status" value="1"/>
</dbReference>
<dbReference type="AlphaFoldDB" id="A0A015JS12"/>
<name>A0A015JS12_RHIIW</name>
<feature type="region of interest" description="Disordered" evidence="2">
    <location>
        <begin position="174"/>
        <end position="198"/>
    </location>
</feature>
<dbReference type="InterPro" id="IPR013538">
    <property type="entry name" value="ASHA1/2-like_C"/>
</dbReference>
<dbReference type="SMART" id="SM01000">
    <property type="entry name" value="Aha1_N"/>
    <property type="match status" value="1"/>
</dbReference>
<dbReference type="OrthoDB" id="567237at2759"/>
<reference evidence="5 6" key="1">
    <citation type="submission" date="2014-02" db="EMBL/GenBank/DDBJ databases">
        <title>Single nucleus genome sequencing reveals high similarity among nuclei of an endomycorrhizal fungus.</title>
        <authorList>
            <person name="Lin K."/>
            <person name="Geurts R."/>
            <person name="Zhang Z."/>
            <person name="Limpens E."/>
            <person name="Saunders D.G."/>
            <person name="Mu D."/>
            <person name="Pang E."/>
            <person name="Cao H."/>
            <person name="Cha H."/>
            <person name="Lin T."/>
            <person name="Zhou Q."/>
            <person name="Shang Y."/>
            <person name="Li Y."/>
            <person name="Ivanov S."/>
            <person name="Sharma T."/>
            <person name="Velzen R.V."/>
            <person name="Ruijter N.D."/>
            <person name="Aanen D.K."/>
            <person name="Win J."/>
            <person name="Kamoun S."/>
            <person name="Bisseling T."/>
            <person name="Huang S."/>
        </authorList>
    </citation>
    <scope>NUCLEOTIDE SEQUENCE [LARGE SCALE GENOMIC DNA]</scope>
    <source>
        <strain evidence="6">DAOM197198w</strain>
    </source>
</reference>
<dbReference type="InterPro" id="IPR015310">
    <property type="entry name" value="AHSA1-like_N"/>
</dbReference>
<dbReference type="GO" id="GO:0051087">
    <property type="term" value="F:protein-folding chaperone binding"/>
    <property type="evidence" value="ECO:0007669"/>
    <property type="project" value="InterPro"/>
</dbReference>
<evidence type="ECO:0000313" key="6">
    <source>
        <dbReference type="Proteomes" id="UP000022910"/>
    </source>
</evidence>
<dbReference type="PANTHER" id="PTHR13009">
    <property type="entry name" value="HEAT SHOCK PROTEIN 90 HSP90 CO-CHAPERONE AHA-1"/>
    <property type="match status" value="1"/>
</dbReference>
<dbReference type="Gene3D" id="3.15.10.20">
    <property type="entry name" value="Activator of Hsp90 ATPase Aha1, N-terminal domain"/>
    <property type="match status" value="1"/>
</dbReference>
<dbReference type="Gene3D" id="3.30.530.20">
    <property type="match status" value="1"/>
</dbReference>
<dbReference type="InterPro" id="IPR036338">
    <property type="entry name" value="Aha1"/>
</dbReference>
<evidence type="ECO:0000256" key="3">
    <source>
        <dbReference type="SAM" id="Phobius"/>
    </source>
</evidence>
<protein>
    <submittedName>
        <fullName evidence="5">Aha1p</fullName>
    </submittedName>
</protein>
<keyword evidence="3" id="KW-0812">Transmembrane</keyword>
<dbReference type="EMBL" id="JEMT01027229">
    <property type="protein sequence ID" value="EXX57834.1"/>
    <property type="molecule type" value="Genomic_DNA"/>
</dbReference>
<dbReference type="CDD" id="cd08892">
    <property type="entry name" value="SRPBCC_Aha1"/>
    <property type="match status" value="1"/>
</dbReference>
<organism evidence="5 6">
    <name type="scientific">Rhizophagus irregularis (strain DAOM 197198w)</name>
    <name type="common">Glomus intraradices</name>
    <dbReference type="NCBI Taxonomy" id="1432141"/>
    <lineage>
        <taxon>Eukaryota</taxon>
        <taxon>Fungi</taxon>
        <taxon>Fungi incertae sedis</taxon>
        <taxon>Mucoromycota</taxon>
        <taxon>Glomeromycotina</taxon>
        <taxon>Glomeromycetes</taxon>
        <taxon>Glomerales</taxon>
        <taxon>Glomeraceae</taxon>
        <taxon>Rhizophagus</taxon>
    </lineage>
</organism>
<feature type="domain" description="Activator of Hsp90 ATPase AHSA1-like N-terminal" evidence="4">
    <location>
        <begin position="17"/>
        <end position="149"/>
    </location>
</feature>
<dbReference type="InterPro" id="IPR023393">
    <property type="entry name" value="START-like_dom_sf"/>
</dbReference>
<keyword evidence="3" id="KW-1133">Transmembrane helix</keyword>
<evidence type="ECO:0000256" key="1">
    <source>
        <dbReference type="ARBA" id="ARBA00006817"/>
    </source>
</evidence>
<comment type="caution">
    <text evidence="5">The sequence shown here is derived from an EMBL/GenBank/DDBJ whole genome shotgun (WGS) entry which is preliminary data.</text>
</comment>
<dbReference type="Pfam" id="PF09229">
    <property type="entry name" value="Aha1_N"/>
    <property type="match status" value="1"/>
</dbReference>
<evidence type="ECO:0000313" key="5">
    <source>
        <dbReference type="EMBL" id="EXX57834.1"/>
    </source>
</evidence>
<dbReference type="GO" id="GO:0005829">
    <property type="term" value="C:cytosol"/>
    <property type="evidence" value="ECO:0007669"/>
    <property type="project" value="TreeGrafter"/>
</dbReference>
<gene>
    <name evidence="5" type="ORF">RirG_203560</name>
</gene>
<proteinExistence type="inferred from homology"/>
<feature type="transmembrane region" description="Helical" evidence="3">
    <location>
        <begin position="372"/>
        <end position="393"/>
    </location>
</feature>
<feature type="region of interest" description="Disordered" evidence="2">
    <location>
        <begin position="337"/>
        <end position="371"/>
    </location>
</feature>
<feature type="compositionally biased region" description="Basic residues" evidence="2">
    <location>
        <begin position="345"/>
        <end position="357"/>
    </location>
</feature>
<sequence length="399" mass="44184">MSNMSNWKNVNNWHWTSKNCLNWAKEYLKEQSANLIAEDNGICVQINDLTECSGDAELNQRKGKLIPIIDLNLELTWSGNTSDDNEAKGTIKIPELDSGSEGDFDFEITVEEENDSKRPIKEVVRTHLIPLLKEQFKNLGNDMVETHSKDVKIESSQLGPATPPRAVTPIEPSQIHTASTPPRPATPTTSNSDTVKSSAQKIINTTNISEVVELQTSADQIYETLLDPGRVAAWTRSRPDIFRHVGSVFSLFDGNVTGTMVELVQNEKIVQTWRLKTWPEGHFSTVTIKFEQASDFTRVHINQEGVPIGEVDAVRNNWQSYYWNPIKNVFGYGSISSSSSIPLKSKNKSSKPRKNRRGSGEKKNSNSSGGGVGSSVFAVAIVLTAIVLGYVFLSRSSTT</sequence>
<dbReference type="SUPFAM" id="SSF103111">
    <property type="entry name" value="Activator of Hsp90 ATPase, Aha1"/>
    <property type="match status" value="1"/>
</dbReference>
<dbReference type="SUPFAM" id="SSF55961">
    <property type="entry name" value="Bet v1-like"/>
    <property type="match status" value="1"/>
</dbReference>
<evidence type="ECO:0000256" key="2">
    <source>
        <dbReference type="SAM" id="MobiDB-lite"/>
    </source>
</evidence>
<keyword evidence="3" id="KW-0472">Membrane</keyword>